<proteinExistence type="predicted"/>
<feature type="transmembrane region" description="Helical" evidence="2">
    <location>
        <begin position="106"/>
        <end position="125"/>
    </location>
</feature>
<feature type="region of interest" description="Disordered" evidence="1">
    <location>
        <begin position="316"/>
        <end position="355"/>
    </location>
</feature>
<evidence type="ECO:0000313" key="5">
    <source>
        <dbReference type="WBParaSite" id="SRDH1_67840.1"/>
    </source>
</evidence>
<feature type="transmembrane region" description="Helical" evidence="2">
    <location>
        <begin position="6"/>
        <end position="27"/>
    </location>
</feature>
<reference evidence="4" key="1">
    <citation type="submission" date="2022-06" db="EMBL/GenBank/DDBJ databases">
        <authorList>
            <person name="Berger JAMES D."/>
            <person name="Berger JAMES D."/>
        </authorList>
    </citation>
    <scope>NUCLEOTIDE SEQUENCE [LARGE SCALE GENOMIC DNA]</scope>
</reference>
<feature type="region of interest" description="Disordered" evidence="1">
    <location>
        <begin position="498"/>
        <end position="560"/>
    </location>
</feature>
<feature type="transmembrane region" description="Helical" evidence="2">
    <location>
        <begin position="212"/>
        <end position="231"/>
    </location>
</feature>
<accession>A0AA85FXN9</accession>
<dbReference type="InterPro" id="IPR018247">
    <property type="entry name" value="EF_Hand_1_Ca_BS"/>
</dbReference>
<evidence type="ECO:0000256" key="1">
    <source>
        <dbReference type="SAM" id="MobiDB-lite"/>
    </source>
</evidence>
<protein>
    <recommendedName>
        <fullName evidence="3">EF-hand domain-containing protein</fullName>
    </recommendedName>
</protein>
<reference evidence="5" key="2">
    <citation type="submission" date="2023-11" db="UniProtKB">
        <authorList>
            <consortium name="WormBaseParasite"/>
        </authorList>
    </citation>
    <scope>IDENTIFICATION</scope>
</reference>
<evidence type="ECO:0000256" key="2">
    <source>
        <dbReference type="SAM" id="Phobius"/>
    </source>
</evidence>
<feature type="domain" description="EF-hand" evidence="3">
    <location>
        <begin position="645"/>
        <end position="680"/>
    </location>
</feature>
<keyword evidence="2" id="KW-0812">Transmembrane</keyword>
<organism evidence="4 5">
    <name type="scientific">Schistosoma rodhaini</name>
    <dbReference type="NCBI Taxonomy" id="6188"/>
    <lineage>
        <taxon>Eukaryota</taxon>
        <taxon>Metazoa</taxon>
        <taxon>Spiralia</taxon>
        <taxon>Lophotrochozoa</taxon>
        <taxon>Platyhelminthes</taxon>
        <taxon>Trematoda</taxon>
        <taxon>Digenea</taxon>
        <taxon>Strigeidida</taxon>
        <taxon>Schistosomatoidea</taxon>
        <taxon>Schistosomatidae</taxon>
        <taxon>Schistosoma</taxon>
    </lineage>
</organism>
<feature type="compositionally biased region" description="Acidic residues" evidence="1">
    <location>
        <begin position="345"/>
        <end position="355"/>
    </location>
</feature>
<feature type="compositionally biased region" description="Polar residues" evidence="1">
    <location>
        <begin position="498"/>
        <end position="530"/>
    </location>
</feature>
<feature type="region of interest" description="Disordered" evidence="1">
    <location>
        <begin position="376"/>
        <end position="395"/>
    </location>
</feature>
<dbReference type="AlphaFoldDB" id="A0AA85FXN9"/>
<dbReference type="InterPro" id="IPR002048">
    <property type="entry name" value="EF_hand_dom"/>
</dbReference>
<name>A0AA85FXN9_9TREM</name>
<feature type="transmembrane region" description="Helical" evidence="2">
    <location>
        <begin position="34"/>
        <end position="58"/>
    </location>
</feature>
<evidence type="ECO:0000259" key="3">
    <source>
        <dbReference type="PROSITE" id="PS50222"/>
    </source>
</evidence>
<keyword evidence="2" id="KW-1133">Transmembrane helix</keyword>
<sequence length="683" mass="79978">MFNSQWTLSNLSLLLSAVLNLLEILLLRRLPLQLLLIIIILVVLRLLLISLILIFYYLNHSSHCYLISFFEWFNNYLPSSHSLISPFSYFLDLISLTFSALTSSSLLSLSWIFCILFSALGVWFWKSVCYVSTRLYHQKDIILFFGNSINGIGNYRIYSKINVILLTLYTDSIILIHKLISGSNSSDTLKSVIETSKRLIQRKHLSHGMSTLFTIYFGLLIYVELCGFNYAESRPISSRNERRYGNLDLHPTKSSTQQRTPKVVMPPYDLGFKGQKTDEQNKVKLYPLSSSPLMYSSFLSDYNDNFDQMKGFQSDETYVRDSQKQQQQRKQHYQRVGRDNFNSQEETDNDDDNDNVEFFNTRLMYGSKLSQSNRINKNSVRSYGESPSVPSSIPSLTQRETNERLDYRRVNLAPSKSIIQKQISFSPYNPYTRTNNYQESLYIPEQQTMYEMSTQQYPPQQEKKWTRKDHTNNNKPFQHDELYGSYTAHMNRENPSSWFPIPNYQSNNNNPLDNRPVYSQQSKIPHQHQPSASLNSYSYYGNSNQNTDSNNDNNKRNPLSYFPEISDIQLSHLIYQYQMELLRRQTGRLPDTDYQMEHNYYSQPVESSSHHLPNYYHSQDYGLHLSGVKNHDKIIRKFNNLANQRLMAGVDEFFDELDHNRDGVITLDELSNYLLLHEIHFAH</sequence>
<dbReference type="Proteomes" id="UP000050792">
    <property type="component" value="Unassembled WGS sequence"/>
</dbReference>
<dbReference type="WBParaSite" id="SRDH1_67840.1">
    <property type="protein sequence ID" value="SRDH1_67840.1"/>
    <property type="gene ID" value="SRDH1_67840"/>
</dbReference>
<dbReference type="PROSITE" id="PS00018">
    <property type="entry name" value="EF_HAND_1"/>
    <property type="match status" value="1"/>
</dbReference>
<dbReference type="PROSITE" id="PS50222">
    <property type="entry name" value="EF_HAND_2"/>
    <property type="match status" value="1"/>
</dbReference>
<keyword evidence="2" id="KW-0472">Membrane</keyword>
<dbReference type="GO" id="GO:0005509">
    <property type="term" value="F:calcium ion binding"/>
    <property type="evidence" value="ECO:0007669"/>
    <property type="project" value="InterPro"/>
</dbReference>
<keyword evidence="4" id="KW-1185">Reference proteome</keyword>
<evidence type="ECO:0000313" key="4">
    <source>
        <dbReference type="Proteomes" id="UP000050792"/>
    </source>
</evidence>
<feature type="region of interest" description="Disordered" evidence="1">
    <location>
        <begin position="461"/>
        <end position="480"/>
    </location>
</feature>
<feature type="compositionally biased region" description="Low complexity" evidence="1">
    <location>
        <begin position="531"/>
        <end position="552"/>
    </location>
</feature>